<dbReference type="Gene3D" id="2.10.230.10">
    <property type="entry name" value="Heat shock protein DnaJ, cysteine-rich domain"/>
    <property type="match status" value="1"/>
</dbReference>
<evidence type="ECO:0000256" key="7">
    <source>
        <dbReference type="PROSITE-ProRule" id="PRU00546"/>
    </source>
</evidence>
<dbReference type="InParanoid" id="A0A1C7NQG8"/>
<dbReference type="PANTHER" id="PTHR43096:SF52">
    <property type="entry name" value="DNAJ HOMOLOG 1, MITOCHONDRIAL-RELATED"/>
    <property type="match status" value="1"/>
</dbReference>
<dbReference type="Pfam" id="PF00684">
    <property type="entry name" value="DnaJ_CXXCXGXG"/>
    <property type="match status" value="1"/>
</dbReference>
<dbReference type="InterPro" id="IPR036869">
    <property type="entry name" value="J_dom_sf"/>
</dbReference>
<dbReference type="NCBIfam" id="NF008035">
    <property type="entry name" value="PRK10767.1"/>
    <property type="match status" value="1"/>
</dbReference>
<dbReference type="PRINTS" id="PR00625">
    <property type="entry name" value="JDOMAIN"/>
</dbReference>
<reference evidence="10 11" key="1">
    <citation type="submission" date="2016-03" db="EMBL/GenBank/DDBJ databases">
        <title>Choanephora cucurbitarum.</title>
        <authorList>
            <person name="Min B."/>
            <person name="Park H."/>
            <person name="Park J.-H."/>
            <person name="Shin H.-D."/>
            <person name="Choi I.-G."/>
        </authorList>
    </citation>
    <scope>NUCLEOTIDE SEQUENCE [LARGE SCALE GENOMIC DNA]</scope>
    <source>
        <strain evidence="10 11">KUS-F28377</strain>
    </source>
</reference>
<evidence type="ECO:0000256" key="2">
    <source>
        <dbReference type="ARBA" id="ARBA00022737"/>
    </source>
</evidence>
<dbReference type="GO" id="GO:0051082">
    <property type="term" value="F:unfolded protein binding"/>
    <property type="evidence" value="ECO:0007669"/>
    <property type="project" value="InterPro"/>
</dbReference>
<keyword evidence="11" id="KW-1185">Reference proteome</keyword>
<evidence type="ECO:0000259" key="9">
    <source>
        <dbReference type="PROSITE" id="PS51188"/>
    </source>
</evidence>
<name>A0A1C7NQG8_9FUNG</name>
<comment type="caution">
    <text evidence="10">The sequence shown here is derived from an EMBL/GenBank/DDBJ whole genome shotgun (WGS) entry which is preliminary data.</text>
</comment>
<dbReference type="InterPro" id="IPR001623">
    <property type="entry name" value="DnaJ_domain"/>
</dbReference>
<dbReference type="GO" id="GO:0031072">
    <property type="term" value="F:heat shock protein binding"/>
    <property type="evidence" value="ECO:0007669"/>
    <property type="project" value="InterPro"/>
</dbReference>
<dbReference type="STRING" id="101091.A0A1C7NQG8"/>
<keyword evidence="2" id="KW-0677">Repeat</keyword>
<dbReference type="HAMAP" id="MF_01152">
    <property type="entry name" value="DnaJ"/>
    <property type="match status" value="1"/>
</dbReference>
<dbReference type="FunCoup" id="A0A1C7NQG8">
    <property type="interactions" value="469"/>
</dbReference>
<dbReference type="CDD" id="cd06257">
    <property type="entry name" value="DnaJ"/>
    <property type="match status" value="1"/>
</dbReference>
<evidence type="ECO:0000259" key="8">
    <source>
        <dbReference type="PROSITE" id="PS50076"/>
    </source>
</evidence>
<keyword evidence="1 7" id="KW-0479">Metal-binding</keyword>
<evidence type="ECO:0000256" key="3">
    <source>
        <dbReference type="ARBA" id="ARBA00022771"/>
    </source>
</evidence>
<evidence type="ECO:0000256" key="1">
    <source>
        <dbReference type="ARBA" id="ARBA00022723"/>
    </source>
</evidence>
<dbReference type="Gene3D" id="1.10.287.110">
    <property type="entry name" value="DnaJ domain"/>
    <property type="match status" value="1"/>
</dbReference>
<dbReference type="InterPro" id="IPR001305">
    <property type="entry name" value="HSP_DnaJ_Cys-rich_dom"/>
</dbReference>
<dbReference type="AlphaFoldDB" id="A0A1C7NQG8"/>
<dbReference type="InterPro" id="IPR036410">
    <property type="entry name" value="HSP_DnaJ_Cys-rich_dom_sf"/>
</dbReference>
<dbReference type="PANTHER" id="PTHR43096">
    <property type="entry name" value="DNAJ HOMOLOG 1, MITOCHONDRIAL-RELATED"/>
    <property type="match status" value="1"/>
</dbReference>
<dbReference type="GO" id="GO:0005737">
    <property type="term" value="C:cytoplasm"/>
    <property type="evidence" value="ECO:0007669"/>
    <property type="project" value="TreeGrafter"/>
</dbReference>
<dbReference type="PROSITE" id="PS51188">
    <property type="entry name" value="ZF_CR"/>
    <property type="match status" value="1"/>
</dbReference>
<organism evidence="10 11">
    <name type="scientific">Choanephora cucurbitarum</name>
    <dbReference type="NCBI Taxonomy" id="101091"/>
    <lineage>
        <taxon>Eukaryota</taxon>
        <taxon>Fungi</taxon>
        <taxon>Fungi incertae sedis</taxon>
        <taxon>Mucoromycota</taxon>
        <taxon>Mucoromycotina</taxon>
        <taxon>Mucoromycetes</taxon>
        <taxon>Mucorales</taxon>
        <taxon>Mucorineae</taxon>
        <taxon>Choanephoraceae</taxon>
        <taxon>Choanephoroideae</taxon>
        <taxon>Choanephora</taxon>
    </lineage>
</organism>
<dbReference type="PROSITE" id="PS50076">
    <property type="entry name" value="DNAJ_2"/>
    <property type="match status" value="1"/>
</dbReference>
<dbReference type="GO" id="GO:0005524">
    <property type="term" value="F:ATP binding"/>
    <property type="evidence" value="ECO:0007669"/>
    <property type="project" value="InterPro"/>
</dbReference>
<protein>
    <recommendedName>
        <fullName evidence="6">DnaJ homolog 1, mitochondrial</fullName>
    </recommendedName>
</protein>
<evidence type="ECO:0000256" key="6">
    <source>
        <dbReference type="ARBA" id="ARBA00072890"/>
    </source>
</evidence>
<dbReference type="Gene3D" id="2.60.260.20">
    <property type="entry name" value="Urease metallochaperone UreE, N-terminal domain"/>
    <property type="match status" value="2"/>
</dbReference>
<dbReference type="Proteomes" id="UP000093000">
    <property type="component" value="Unassembled WGS sequence"/>
</dbReference>
<dbReference type="PROSITE" id="PS00636">
    <property type="entry name" value="DNAJ_1"/>
    <property type="match status" value="1"/>
</dbReference>
<dbReference type="InterPro" id="IPR002939">
    <property type="entry name" value="DnaJ_C"/>
</dbReference>
<dbReference type="CDD" id="cd10747">
    <property type="entry name" value="DnaJ_C"/>
    <property type="match status" value="1"/>
</dbReference>
<evidence type="ECO:0000313" key="10">
    <source>
        <dbReference type="EMBL" id="OBZ91353.1"/>
    </source>
</evidence>
<proteinExistence type="inferred from homology"/>
<dbReference type="FunFam" id="2.10.230.10:FF:000001">
    <property type="entry name" value="DnaJ subfamily A member 2"/>
    <property type="match status" value="1"/>
</dbReference>
<evidence type="ECO:0000313" key="11">
    <source>
        <dbReference type="Proteomes" id="UP000093000"/>
    </source>
</evidence>
<dbReference type="GO" id="GO:0008270">
    <property type="term" value="F:zinc ion binding"/>
    <property type="evidence" value="ECO:0007669"/>
    <property type="project" value="UniProtKB-KW"/>
</dbReference>
<dbReference type="SMART" id="SM00271">
    <property type="entry name" value="DnaJ"/>
    <property type="match status" value="1"/>
</dbReference>
<gene>
    <name evidence="10" type="primary">mdj1_0</name>
    <name evidence="10" type="ORF">A0J61_00612</name>
</gene>
<dbReference type="EMBL" id="LUGH01000014">
    <property type="protein sequence ID" value="OBZ91353.1"/>
    <property type="molecule type" value="Genomic_DNA"/>
</dbReference>
<feature type="zinc finger region" description="CR-type" evidence="7">
    <location>
        <begin position="176"/>
        <end position="256"/>
    </location>
</feature>
<dbReference type="SUPFAM" id="SSF46565">
    <property type="entry name" value="Chaperone J-domain"/>
    <property type="match status" value="1"/>
</dbReference>
<dbReference type="InterPro" id="IPR008971">
    <property type="entry name" value="HSP40/DnaJ_pept-bd"/>
</dbReference>
<dbReference type="GO" id="GO:0009408">
    <property type="term" value="P:response to heat"/>
    <property type="evidence" value="ECO:0007669"/>
    <property type="project" value="InterPro"/>
</dbReference>
<evidence type="ECO:0000256" key="5">
    <source>
        <dbReference type="ARBA" id="ARBA00023186"/>
    </source>
</evidence>
<dbReference type="GO" id="GO:0042026">
    <property type="term" value="P:protein refolding"/>
    <property type="evidence" value="ECO:0007669"/>
    <property type="project" value="TreeGrafter"/>
</dbReference>
<keyword evidence="4 7" id="KW-0862">Zinc</keyword>
<keyword evidence="5" id="KW-0143">Chaperone</keyword>
<feature type="domain" description="J" evidence="8">
    <location>
        <begin position="45"/>
        <end position="109"/>
    </location>
</feature>
<accession>A0A1C7NQG8</accession>
<keyword evidence="3 7" id="KW-0863">Zinc-finger</keyword>
<evidence type="ECO:0000256" key="4">
    <source>
        <dbReference type="ARBA" id="ARBA00022833"/>
    </source>
</evidence>
<dbReference type="Pfam" id="PF01556">
    <property type="entry name" value="DnaJ_C"/>
    <property type="match status" value="1"/>
</dbReference>
<dbReference type="FunFam" id="2.60.260.20:FF:000005">
    <property type="entry name" value="Chaperone protein dnaJ 1, mitochondrial"/>
    <property type="match status" value="1"/>
</dbReference>
<dbReference type="SUPFAM" id="SSF57938">
    <property type="entry name" value="DnaJ/Hsp40 cysteine-rich domain"/>
    <property type="match status" value="1"/>
</dbReference>
<dbReference type="InterPro" id="IPR012724">
    <property type="entry name" value="DnaJ"/>
</dbReference>
<dbReference type="OrthoDB" id="10256793at2759"/>
<dbReference type="InterPro" id="IPR018253">
    <property type="entry name" value="DnaJ_domain_CS"/>
</dbReference>
<dbReference type="CDD" id="cd10719">
    <property type="entry name" value="DnaJ_zf"/>
    <property type="match status" value="1"/>
</dbReference>
<feature type="domain" description="CR-type" evidence="9">
    <location>
        <begin position="176"/>
        <end position="256"/>
    </location>
</feature>
<dbReference type="SUPFAM" id="SSF49493">
    <property type="entry name" value="HSP40/DnaJ peptide-binding domain"/>
    <property type="match status" value="2"/>
</dbReference>
<dbReference type="Pfam" id="PF00226">
    <property type="entry name" value="DnaJ"/>
    <property type="match status" value="1"/>
</dbReference>
<sequence>MLRTLLKTRLPIIHQDIQSSAIGLFPFSCYKKGFHTTHSARHIQDPYKILGISRSSSQNDIKKAYYKLAKQYHPDTNKDKKAREKFVQIQEAYEMLSDEEKRKQYDQFGHHDRSGGAKGFYSSSGFDPNDIFSQFFGGGFGDAGFGSAAGGDPFRTTSGEDIQVPLTIDFMEAVKGVTKTITVQSVTHCPTCQGSGLRAGHAKSSCHLCHGTGFQAIQMGGFHMQSTCQACGGLGQSIPPNAQCPTCQSAGKVRENKQVQVTIPAGVDNHSRIRVPGAGDAPLKGNGPHGDLFVSLNIKPSPVFRRQDADIFCDAKIPFYKAMLGGKVRIPTIDGDVELRIPPGSQPQDSIALRGRGIQRLKGSSRGDQIVQLKIELPRSLQDKQRDIIKKYAALVDEKPSE</sequence>